<evidence type="ECO:0000256" key="10">
    <source>
        <dbReference type="ARBA" id="ARBA00022989"/>
    </source>
</evidence>
<evidence type="ECO:0000313" key="16">
    <source>
        <dbReference type="Proteomes" id="UP001497392"/>
    </source>
</evidence>
<evidence type="ECO:0000256" key="6">
    <source>
        <dbReference type="ARBA" id="ARBA00022707"/>
    </source>
</evidence>
<dbReference type="NCBIfam" id="TIGR00231">
    <property type="entry name" value="small_GTP"/>
    <property type="match status" value="1"/>
</dbReference>
<dbReference type="SUPFAM" id="SSF52540">
    <property type="entry name" value="P-loop containing nucleoside triphosphate hydrolases"/>
    <property type="match status" value="1"/>
</dbReference>
<evidence type="ECO:0000256" key="3">
    <source>
        <dbReference type="ARBA" id="ARBA00010290"/>
    </source>
</evidence>
<keyword evidence="6" id="KW-0519">Myristate</keyword>
<keyword evidence="16" id="KW-1185">Reference proteome</keyword>
<evidence type="ECO:0000256" key="11">
    <source>
        <dbReference type="ARBA" id="ARBA00023134"/>
    </source>
</evidence>
<evidence type="ECO:0000256" key="1">
    <source>
        <dbReference type="ARBA" id="ARBA00004389"/>
    </source>
</evidence>
<dbReference type="Gene3D" id="3.40.50.300">
    <property type="entry name" value="P-loop containing nucleotide triphosphate hydrolases"/>
    <property type="match status" value="1"/>
</dbReference>
<sequence>MLGSTEALYILLALGVILCIISFILQWTGKRGDSVLLVGHNGAGKTALFLQLERGEIGNGTVTSMKETVGFVKQDKREKQLRLVDVPGHPRISKGIFAGHTDRAKGFIFVVDSVDFMVQKDQVAEQLYDILASKAVSSRQMPVLLLANKADMGAKAHSVEFIRKRLEKALDQLRTTRADVEAESGNALEKAGEPFTFAGLARARGAQVVTASCSALQGDIAEVTEWLSQTIT</sequence>
<dbReference type="PRINTS" id="PR00449">
    <property type="entry name" value="RASTRNSFRMNG"/>
</dbReference>
<keyword evidence="6" id="KW-0449">Lipoprotein</keyword>
<evidence type="ECO:0000256" key="8">
    <source>
        <dbReference type="ARBA" id="ARBA00022824"/>
    </source>
</evidence>
<dbReference type="InterPro" id="IPR024156">
    <property type="entry name" value="Small_GTPase_ARF"/>
</dbReference>
<evidence type="ECO:0000256" key="7">
    <source>
        <dbReference type="ARBA" id="ARBA00022741"/>
    </source>
</evidence>
<accession>A0ABP1FRG5</accession>
<keyword evidence="10 14" id="KW-1133">Transmembrane helix</keyword>
<keyword evidence="13" id="KW-0675">Receptor</keyword>
<dbReference type="SMART" id="SM00177">
    <property type="entry name" value="ARF"/>
    <property type="match status" value="1"/>
</dbReference>
<keyword evidence="11" id="KW-0342">GTP-binding</keyword>
<dbReference type="Pfam" id="PF09439">
    <property type="entry name" value="SRPRB"/>
    <property type="match status" value="1"/>
</dbReference>
<proteinExistence type="inferred from homology"/>
<reference evidence="15 16" key="1">
    <citation type="submission" date="2024-06" db="EMBL/GenBank/DDBJ databases">
        <authorList>
            <person name="Kraege A."/>
            <person name="Thomma B."/>
        </authorList>
    </citation>
    <scope>NUCLEOTIDE SEQUENCE [LARGE SCALE GENOMIC DNA]</scope>
</reference>
<evidence type="ECO:0000313" key="15">
    <source>
        <dbReference type="EMBL" id="CAL5220142.1"/>
    </source>
</evidence>
<protein>
    <recommendedName>
        <fullName evidence="4">Signal recognition particle receptor subunit beta</fullName>
    </recommendedName>
</protein>
<comment type="similarity">
    <text evidence="3">Belongs to the small GTPase superfamily. Arf family.</text>
</comment>
<dbReference type="Proteomes" id="UP001497392">
    <property type="component" value="Unassembled WGS sequence"/>
</dbReference>
<comment type="subcellular location">
    <subcellularLocation>
        <location evidence="1">Endoplasmic reticulum membrane</location>
        <topology evidence="1">Single-pass membrane protein</topology>
    </subcellularLocation>
</comment>
<dbReference type="EMBL" id="CAXHTA020000003">
    <property type="protein sequence ID" value="CAL5220142.1"/>
    <property type="molecule type" value="Genomic_DNA"/>
</dbReference>
<feature type="transmembrane region" description="Helical" evidence="14">
    <location>
        <begin position="7"/>
        <end position="27"/>
    </location>
</feature>
<keyword evidence="9" id="KW-0931">ER-Golgi transport</keyword>
<dbReference type="InterPro" id="IPR027417">
    <property type="entry name" value="P-loop_NTPase"/>
</dbReference>
<comment type="caution">
    <text evidence="15">The sequence shown here is derived from an EMBL/GenBank/DDBJ whole genome shotgun (WGS) entry which is preliminary data.</text>
</comment>
<evidence type="ECO:0000256" key="5">
    <source>
        <dbReference type="ARBA" id="ARBA00022692"/>
    </source>
</evidence>
<evidence type="ECO:0000256" key="2">
    <source>
        <dbReference type="ARBA" id="ARBA00005619"/>
    </source>
</evidence>
<keyword evidence="9" id="KW-0813">Transport</keyword>
<evidence type="ECO:0000256" key="4">
    <source>
        <dbReference type="ARBA" id="ARBA00020256"/>
    </source>
</evidence>
<comment type="similarity">
    <text evidence="2">Belongs to the SRP receptor beta subunit family.</text>
</comment>
<organism evidence="15 16">
    <name type="scientific">Coccomyxa viridis</name>
    <dbReference type="NCBI Taxonomy" id="1274662"/>
    <lineage>
        <taxon>Eukaryota</taxon>
        <taxon>Viridiplantae</taxon>
        <taxon>Chlorophyta</taxon>
        <taxon>core chlorophytes</taxon>
        <taxon>Trebouxiophyceae</taxon>
        <taxon>Trebouxiophyceae incertae sedis</taxon>
        <taxon>Coccomyxaceae</taxon>
        <taxon>Coccomyxa</taxon>
    </lineage>
</organism>
<dbReference type="InterPro" id="IPR005225">
    <property type="entry name" value="Small_GTP-bd"/>
</dbReference>
<keyword evidence="12 14" id="KW-0472">Membrane</keyword>
<dbReference type="PROSITE" id="PS51417">
    <property type="entry name" value="ARF"/>
    <property type="match status" value="1"/>
</dbReference>
<evidence type="ECO:0000256" key="13">
    <source>
        <dbReference type="ARBA" id="ARBA00023170"/>
    </source>
</evidence>
<name>A0ABP1FRG5_9CHLO</name>
<gene>
    <name evidence="15" type="primary">g2101</name>
    <name evidence="15" type="ORF">VP750_LOCUS1801</name>
</gene>
<keyword evidence="5 14" id="KW-0812">Transmembrane</keyword>
<dbReference type="InterPro" id="IPR019009">
    <property type="entry name" value="SRP_receptor_beta_su"/>
</dbReference>
<evidence type="ECO:0000256" key="9">
    <source>
        <dbReference type="ARBA" id="ARBA00022892"/>
    </source>
</evidence>
<keyword evidence="7" id="KW-0547">Nucleotide-binding</keyword>
<keyword evidence="8" id="KW-0256">Endoplasmic reticulum</keyword>
<dbReference type="PANTHER" id="PTHR11711">
    <property type="entry name" value="ADP RIBOSYLATION FACTOR-RELATED"/>
    <property type="match status" value="1"/>
</dbReference>
<evidence type="ECO:0000256" key="12">
    <source>
        <dbReference type="ARBA" id="ARBA00023136"/>
    </source>
</evidence>
<evidence type="ECO:0000256" key="14">
    <source>
        <dbReference type="SAM" id="Phobius"/>
    </source>
</evidence>